<evidence type="ECO:0000313" key="2">
    <source>
        <dbReference type="Proteomes" id="UP000824782"/>
    </source>
</evidence>
<dbReference type="AlphaFoldDB" id="A0AAV6Z7R8"/>
<comment type="caution">
    <text evidence="1">The sequence shown here is derived from an EMBL/GenBank/DDBJ whole genome shotgun (WGS) entry which is preliminary data.</text>
</comment>
<dbReference type="Proteomes" id="UP000824782">
    <property type="component" value="Unassembled WGS sequence"/>
</dbReference>
<name>A0AAV6Z7R8_ENGPU</name>
<evidence type="ECO:0000313" key="1">
    <source>
        <dbReference type="EMBL" id="KAG8544195.1"/>
    </source>
</evidence>
<dbReference type="EMBL" id="WNYA01002507">
    <property type="protein sequence ID" value="KAG8544195.1"/>
    <property type="molecule type" value="Genomic_DNA"/>
</dbReference>
<reference evidence="1" key="1">
    <citation type="thesis" date="2020" institute="ProQuest LLC" country="789 East Eisenhower Parkway, Ann Arbor, MI, USA">
        <title>Comparative Genomics and Chromosome Evolution.</title>
        <authorList>
            <person name="Mudd A.B."/>
        </authorList>
    </citation>
    <scope>NUCLEOTIDE SEQUENCE</scope>
    <source>
        <strain evidence="1">237g6f4</strain>
        <tissue evidence="1">Blood</tissue>
    </source>
</reference>
<sequence>MMFGHLLYLWSRKFIEKHGNHYITFLQSPPPQSHPIRLSCKHWVRLSAFLTPRWTIVKDFHRRNNDLLSGGRRLLIGVL</sequence>
<protein>
    <submittedName>
        <fullName evidence="1">Uncharacterized protein</fullName>
    </submittedName>
</protein>
<organism evidence="1 2">
    <name type="scientific">Engystomops pustulosus</name>
    <name type="common">Tungara frog</name>
    <name type="synonym">Physalaemus pustulosus</name>
    <dbReference type="NCBI Taxonomy" id="76066"/>
    <lineage>
        <taxon>Eukaryota</taxon>
        <taxon>Metazoa</taxon>
        <taxon>Chordata</taxon>
        <taxon>Craniata</taxon>
        <taxon>Vertebrata</taxon>
        <taxon>Euteleostomi</taxon>
        <taxon>Amphibia</taxon>
        <taxon>Batrachia</taxon>
        <taxon>Anura</taxon>
        <taxon>Neobatrachia</taxon>
        <taxon>Hyloidea</taxon>
        <taxon>Leptodactylidae</taxon>
        <taxon>Leiuperinae</taxon>
        <taxon>Engystomops</taxon>
    </lineage>
</organism>
<gene>
    <name evidence="1" type="ORF">GDO81_022940</name>
</gene>
<keyword evidence="2" id="KW-1185">Reference proteome</keyword>
<proteinExistence type="predicted"/>
<accession>A0AAV6Z7R8</accession>